<feature type="transmembrane region" description="Helical" evidence="1">
    <location>
        <begin position="116"/>
        <end position="135"/>
    </location>
</feature>
<feature type="transmembrane region" description="Helical" evidence="1">
    <location>
        <begin position="228"/>
        <end position="247"/>
    </location>
</feature>
<dbReference type="EMBL" id="KV426196">
    <property type="protein sequence ID" value="KZV85201.1"/>
    <property type="molecule type" value="Genomic_DNA"/>
</dbReference>
<dbReference type="Proteomes" id="UP000077266">
    <property type="component" value="Unassembled WGS sequence"/>
</dbReference>
<name>A0A165DRP5_EXIGL</name>
<keyword evidence="3" id="KW-1185">Reference proteome</keyword>
<keyword evidence="1" id="KW-0812">Transmembrane</keyword>
<feature type="transmembrane region" description="Helical" evidence="1">
    <location>
        <begin position="188"/>
        <end position="207"/>
    </location>
</feature>
<feature type="transmembrane region" description="Helical" evidence="1">
    <location>
        <begin position="147"/>
        <end position="168"/>
    </location>
</feature>
<evidence type="ECO:0000256" key="1">
    <source>
        <dbReference type="SAM" id="Phobius"/>
    </source>
</evidence>
<feature type="transmembrane region" description="Helical" evidence="1">
    <location>
        <begin position="56"/>
        <end position="75"/>
    </location>
</feature>
<accession>A0A165DRP5</accession>
<dbReference type="OrthoDB" id="3248740at2759"/>
<proteinExistence type="predicted"/>
<gene>
    <name evidence="2" type="ORF">EXIGLDRAFT_775790</name>
</gene>
<evidence type="ECO:0000313" key="3">
    <source>
        <dbReference type="Proteomes" id="UP000077266"/>
    </source>
</evidence>
<sequence length="370" mass="40470">MSAADAPPDEILPKVALAFTRNLASLSAQSVLYGMYVITFSIAFISLVRRRGELPCLLLTIATVIMFGLSTFFWASSVSVFVDEMQLILGATYGDLSTRILDSNARTLKVRYSGDILFAFSYIIGDAVMAWRILVISRWRLFPSVALIGLWLGTTAMGLGLFGCVIHANWPPDADLPGLCTQMGNVAWVLSLAFNGLATTLLARIAWSHRKSATLISSSRRTTKVMRVLEILVVSGVIYFLLGVPRLTDFAKLTLSPFTTRLTMATQVIEDMLGQLVVRQSNRAPPVYRSDASETKGLYPTAVTTFLFYESQVFGGNTTFGSSNTRPTVQFVRGPIGRKATNDGDSPGTTMVTLSKRQQLSSEDMSVDQI</sequence>
<protein>
    <recommendedName>
        <fullName evidence="4">Family A G protein-coupled receptor-like protein</fullName>
    </recommendedName>
</protein>
<dbReference type="InParanoid" id="A0A165DRP5"/>
<keyword evidence="1" id="KW-0472">Membrane</keyword>
<evidence type="ECO:0000313" key="2">
    <source>
        <dbReference type="EMBL" id="KZV85201.1"/>
    </source>
</evidence>
<feature type="transmembrane region" description="Helical" evidence="1">
    <location>
        <begin position="31"/>
        <end position="49"/>
    </location>
</feature>
<evidence type="ECO:0008006" key="4">
    <source>
        <dbReference type="Google" id="ProtNLM"/>
    </source>
</evidence>
<organism evidence="2 3">
    <name type="scientific">Exidia glandulosa HHB12029</name>
    <dbReference type="NCBI Taxonomy" id="1314781"/>
    <lineage>
        <taxon>Eukaryota</taxon>
        <taxon>Fungi</taxon>
        <taxon>Dikarya</taxon>
        <taxon>Basidiomycota</taxon>
        <taxon>Agaricomycotina</taxon>
        <taxon>Agaricomycetes</taxon>
        <taxon>Auriculariales</taxon>
        <taxon>Exidiaceae</taxon>
        <taxon>Exidia</taxon>
    </lineage>
</organism>
<dbReference type="AlphaFoldDB" id="A0A165DRP5"/>
<keyword evidence="1" id="KW-1133">Transmembrane helix</keyword>
<reference evidence="2 3" key="1">
    <citation type="journal article" date="2016" name="Mol. Biol. Evol.">
        <title>Comparative Genomics of Early-Diverging Mushroom-Forming Fungi Provides Insights into the Origins of Lignocellulose Decay Capabilities.</title>
        <authorList>
            <person name="Nagy L.G."/>
            <person name="Riley R."/>
            <person name="Tritt A."/>
            <person name="Adam C."/>
            <person name="Daum C."/>
            <person name="Floudas D."/>
            <person name="Sun H."/>
            <person name="Yadav J.S."/>
            <person name="Pangilinan J."/>
            <person name="Larsson K.H."/>
            <person name="Matsuura K."/>
            <person name="Barry K."/>
            <person name="Labutti K."/>
            <person name="Kuo R."/>
            <person name="Ohm R.A."/>
            <person name="Bhattacharya S.S."/>
            <person name="Shirouzu T."/>
            <person name="Yoshinaga Y."/>
            <person name="Martin F.M."/>
            <person name="Grigoriev I.V."/>
            <person name="Hibbett D.S."/>
        </authorList>
    </citation>
    <scope>NUCLEOTIDE SEQUENCE [LARGE SCALE GENOMIC DNA]</scope>
    <source>
        <strain evidence="2 3">HHB12029</strain>
    </source>
</reference>